<feature type="domain" description="Reelin" evidence="9">
    <location>
        <begin position="1"/>
        <end position="174"/>
    </location>
</feature>
<dbReference type="PANTHER" id="PTHR45828">
    <property type="entry name" value="CYTOCHROME B561/FERRIC REDUCTASE TRANSMEMBRANE"/>
    <property type="match status" value="1"/>
</dbReference>
<dbReference type="Gene3D" id="2.60.40.4060">
    <property type="entry name" value="Reeler domain"/>
    <property type="match status" value="1"/>
</dbReference>
<dbReference type="GO" id="GO:0005576">
    <property type="term" value="C:extracellular region"/>
    <property type="evidence" value="ECO:0007669"/>
    <property type="project" value="UniProtKB-SubCell"/>
</dbReference>
<dbReference type="InterPro" id="IPR042307">
    <property type="entry name" value="Reeler_sf"/>
</dbReference>
<proteinExistence type="inferred from homology"/>
<evidence type="ECO:0000313" key="10">
    <source>
        <dbReference type="EMBL" id="GFO05111.1"/>
    </source>
</evidence>
<evidence type="ECO:0000256" key="3">
    <source>
        <dbReference type="ARBA" id="ARBA00022525"/>
    </source>
</evidence>
<evidence type="ECO:0000256" key="6">
    <source>
        <dbReference type="ARBA" id="ARBA00022729"/>
    </source>
</evidence>
<dbReference type="GO" id="GO:0016020">
    <property type="term" value="C:membrane"/>
    <property type="evidence" value="ECO:0007669"/>
    <property type="project" value="TreeGrafter"/>
</dbReference>
<dbReference type="Proteomes" id="UP000735302">
    <property type="component" value="Unassembled WGS sequence"/>
</dbReference>
<comment type="subcellular location">
    <subcellularLocation>
        <location evidence="1">Secreted</location>
    </subcellularLocation>
</comment>
<keyword evidence="8" id="KW-0044">Antibiotic</keyword>
<protein>
    <submittedName>
        <fullName evidence="10">Ferric-chelate reductase 1</fullName>
    </submittedName>
</protein>
<dbReference type="InterPro" id="IPR002861">
    <property type="entry name" value="Reeler_dom"/>
</dbReference>
<reference evidence="10 11" key="1">
    <citation type="journal article" date="2021" name="Elife">
        <title>Chloroplast acquisition without the gene transfer in kleptoplastic sea slugs, Plakobranchus ocellatus.</title>
        <authorList>
            <person name="Maeda T."/>
            <person name="Takahashi S."/>
            <person name="Yoshida T."/>
            <person name="Shimamura S."/>
            <person name="Takaki Y."/>
            <person name="Nagai Y."/>
            <person name="Toyoda A."/>
            <person name="Suzuki Y."/>
            <person name="Arimoto A."/>
            <person name="Ishii H."/>
            <person name="Satoh N."/>
            <person name="Nishiyama T."/>
            <person name="Hasebe M."/>
            <person name="Maruyama T."/>
            <person name="Minagawa J."/>
            <person name="Obokata J."/>
            <person name="Shigenobu S."/>
        </authorList>
    </citation>
    <scope>NUCLEOTIDE SEQUENCE [LARGE SCALE GENOMIC DNA]</scope>
</reference>
<comment type="similarity">
    <text evidence="2">Belongs to the insect defense protein family.</text>
</comment>
<comment type="caution">
    <text evidence="10">The sequence shown here is derived from an EMBL/GenBank/DDBJ whole genome shotgun (WGS) entry which is preliminary data.</text>
</comment>
<evidence type="ECO:0000256" key="7">
    <source>
        <dbReference type="ARBA" id="ARBA00022859"/>
    </source>
</evidence>
<dbReference type="GO" id="GO:0042742">
    <property type="term" value="P:defense response to bacterium"/>
    <property type="evidence" value="ECO:0007669"/>
    <property type="project" value="UniProtKB-KW"/>
</dbReference>
<sequence length="211" mass="22509">MSSAYPGGAPDVACASMFPAGHGFLAQMSSAPFKIILPKSTYAPGETIQVTISSAGGTVFRGLYVQARKIGCDVLDDNPVGAFTAPDPSLQTRHCFGNVNSAVTHTSSEEKSSVTIYWTAPVVPLGHVQIRSTIVSNTSTFWTGIESNPLIDLHAIDPPSCFNRSHSTVATSLRHEKLLINSAITQSNLPINFIVVNFTIVRTILIITHAV</sequence>
<name>A0AAV4A1L3_9GAST</name>
<dbReference type="EMBL" id="BLXT01003746">
    <property type="protein sequence ID" value="GFO05111.1"/>
    <property type="molecule type" value="Genomic_DNA"/>
</dbReference>
<dbReference type="GO" id="GO:0045087">
    <property type="term" value="P:innate immune response"/>
    <property type="evidence" value="ECO:0007669"/>
    <property type="project" value="UniProtKB-KW"/>
</dbReference>
<keyword evidence="5" id="KW-0399">Innate immunity</keyword>
<evidence type="ECO:0000256" key="4">
    <source>
        <dbReference type="ARBA" id="ARBA00022529"/>
    </source>
</evidence>
<evidence type="ECO:0000313" key="11">
    <source>
        <dbReference type="Proteomes" id="UP000735302"/>
    </source>
</evidence>
<keyword evidence="3" id="KW-0964">Secreted</keyword>
<dbReference type="PANTHER" id="PTHR45828:SF9">
    <property type="entry name" value="CELL WALL INTEGRITY AND STRESS RESPONSE COMPONENT 4-LIKE-RELATED"/>
    <property type="match status" value="1"/>
</dbReference>
<keyword evidence="7" id="KW-0391">Immunity</keyword>
<dbReference type="Pfam" id="PF02014">
    <property type="entry name" value="Reeler"/>
    <property type="match status" value="1"/>
</dbReference>
<dbReference type="PROSITE" id="PS51019">
    <property type="entry name" value="REELIN"/>
    <property type="match status" value="1"/>
</dbReference>
<evidence type="ECO:0000256" key="5">
    <source>
        <dbReference type="ARBA" id="ARBA00022588"/>
    </source>
</evidence>
<keyword evidence="6" id="KW-0732">Signal</keyword>
<dbReference type="InterPro" id="IPR051237">
    <property type="entry name" value="Ferric-chelate_Red/DefProt"/>
</dbReference>
<organism evidence="10 11">
    <name type="scientific">Plakobranchus ocellatus</name>
    <dbReference type="NCBI Taxonomy" id="259542"/>
    <lineage>
        <taxon>Eukaryota</taxon>
        <taxon>Metazoa</taxon>
        <taxon>Spiralia</taxon>
        <taxon>Lophotrochozoa</taxon>
        <taxon>Mollusca</taxon>
        <taxon>Gastropoda</taxon>
        <taxon>Heterobranchia</taxon>
        <taxon>Euthyneura</taxon>
        <taxon>Panpulmonata</taxon>
        <taxon>Sacoglossa</taxon>
        <taxon>Placobranchoidea</taxon>
        <taxon>Plakobranchidae</taxon>
        <taxon>Plakobranchus</taxon>
    </lineage>
</organism>
<dbReference type="CDD" id="cd08544">
    <property type="entry name" value="Reeler"/>
    <property type="match status" value="1"/>
</dbReference>
<keyword evidence="4" id="KW-0929">Antimicrobial</keyword>
<dbReference type="AlphaFoldDB" id="A0AAV4A1L3"/>
<accession>A0AAV4A1L3</accession>
<evidence type="ECO:0000259" key="9">
    <source>
        <dbReference type="PROSITE" id="PS51019"/>
    </source>
</evidence>
<keyword evidence="11" id="KW-1185">Reference proteome</keyword>
<evidence type="ECO:0000256" key="8">
    <source>
        <dbReference type="ARBA" id="ARBA00023022"/>
    </source>
</evidence>
<evidence type="ECO:0000256" key="1">
    <source>
        <dbReference type="ARBA" id="ARBA00004613"/>
    </source>
</evidence>
<evidence type="ECO:0000256" key="2">
    <source>
        <dbReference type="ARBA" id="ARBA00008501"/>
    </source>
</evidence>
<gene>
    <name evidence="10" type="ORF">PoB_003161600</name>
</gene>